<gene>
    <name evidence="1" type="ORF">MVEN_00009900</name>
</gene>
<evidence type="ECO:0000313" key="2">
    <source>
        <dbReference type="Proteomes" id="UP000620124"/>
    </source>
</evidence>
<evidence type="ECO:0000313" key="1">
    <source>
        <dbReference type="EMBL" id="KAF7371549.1"/>
    </source>
</evidence>
<dbReference type="Proteomes" id="UP000620124">
    <property type="component" value="Unassembled WGS sequence"/>
</dbReference>
<sequence>MKYSQVADYLGVADYLVADSKVCDFCRAPVNRAVSAVYSAPFHFSNHPVSLTHVGQYFQEPIMLIQSFQIVKRCSQRLSSFHQGPMLTHPLSHGLTVHHQGIFDPIFVCFHALQGDSPEDVPMEPEHSSTRMSSKIVYAKVPPTFDGSDKAKWDSFNDALINYIWAYESEFGSEKKISFTLSLLGSIIEDVQS</sequence>
<accession>A0A8H6Z5W3</accession>
<keyword evidence="2" id="KW-1185">Reference proteome</keyword>
<dbReference type="AlphaFoldDB" id="A0A8H6Z5W3"/>
<name>A0A8H6Z5W3_9AGAR</name>
<dbReference type="OrthoDB" id="3047656at2759"/>
<comment type="caution">
    <text evidence="1">The sequence shown here is derived from an EMBL/GenBank/DDBJ whole genome shotgun (WGS) entry which is preliminary data.</text>
</comment>
<protein>
    <submittedName>
        <fullName evidence="1">Uncharacterized protein</fullName>
    </submittedName>
</protein>
<proteinExistence type="predicted"/>
<reference evidence="1" key="1">
    <citation type="submission" date="2020-05" db="EMBL/GenBank/DDBJ databases">
        <title>Mycena genomes resolve the evolution of fungal bioluminescence.</title>
        <authorList>
            <person name="Tsai I.J."/>
        </authorList>
    </citation>
    <scope>NUCLEOTIDE SEQUENCE</scope>
    <source>
        <strain evidence="1">CCC161011</strain>
    </source>
</reference>
<dbReference type="EMBL" id="JACAZI010000001">
    <property type="protein sequence ID" value="KAF7371549.1"/>
    <property type="molecule type" value="Genomic_DNA"/>
</dbReference>
<organism evidence="1 2">
    <name type="scientific">Mycena venus</name>
    <dbReference type="NCBI Taxonomy" id="2733690"/>
    <lineage>
        <taxon>Eukaryota</taxon>
        <taxon>Fungi</taxon>
        <taxon>Dikarya</taxon>
        <taxon>Basidiomycota</taxon>
        <taxon>Agaricomycotina</taxon>
        <taxon>Agaricomycetes</taxon>
        <taxon>Agaricomycetidae</taxon>
        <taxon>Agaricales</taxon>
        <taxon>Marasmiineae</taxon>
        <taxon>Mycenaceae</taxon>
        <taxon>Mycena</taxon>
    </lineage>
</organism>